<reference evidence="1" key="1">
    <citation type="submission" date="2021-01" db="EMBL/GenBank/DDBJ databases">
        <authorList>
            <consortium name="Genoscope - CEA"/>
            <person name="William W."/>
        </authorList>
    </citation>
    <scope>NUCLEOTIDE SEQUENCE</scope>
</reference>
<dbReference type="Proteomes" id="UP000692954">
    <property type="component" value="Unassembled WGS sequence"/>
</dbReference>
<dbReference type="EMBL" id="CAJJDN010000107">
    <property type="protein sequence ID" value="CAD8115112.1"/>
    <property type="molecule type" value="Genomic_DNA"/>
</dbReference>
<proteinExistence type="predicted"/>
<name>A0A8S1QHI3_9CILI</name>
<evidence type="ECO:0000313" key="1">
    <source>
        <dbReference type="EMBL" id="CAD8115112.1"/>
    </source>
</evidence>
<accession>A0A8S1QHI3</accession>
<sequence>MSSAVTSGKNFVVHLITKNAQLEEKKKSEAYEFKNIFQWLKEHLLQSINFIHNYKQKIIDNQFAMIVTKIFEHEQDLINQLPLILSKYISRHI</sequence>
<gene>
    <name evidence="1" type="ORF">PSON_ATCC_30995.1.T1070146</name>
</gene>
<keyword evidence="2" id="KW-1185">Reference proteome</keyword>
<evidence type="ECO:0000313" key="2">
    <source>
        <dbReference type="Proteomes" id="UP000692954"/>
    </source>
</evidence>
<dbReference type="AlphaFoldDB" id="A0A8S1QHI3"/>
<organism evidence="1 2">
    <name type="scientific">Paramecium sonneborni</name>
    <dbReference type="NCBI Taxonomy" id="65129"/>
    <lineage>
        <taxon>Eukaryota</taxon>
        <taxon>Sar</taxon>
        <taxon>Alveolata</taxon>
        <taxon>Ciliophora</taxon>
        <taxon>Intramacronucleata</taxon>
        <taxon>Oligohymenophorea</taxon>
        <taxon>Peniculida</taxon>
        <taxon>Parameciidae</taxon>
        <taxon>Paramecium</taxon>
    </lineage>
</organism>
<comment type="caution">
    <text evidence="1">The sequence shown here is derived from an EMBL/GenBank/DDBJ whole genome shotgun (WGS) entry which is preliminary data.</text>
</comment>
<protein>
    <submittedName>
        <fullName evidence="1">Uncharacterized protein</fullName>
    </submittedName>
</protein>